<proteinExistence type="predicted"/>
<evidence type="ECO:0000259" key="3">
    <source>
        <dbReference type="PROSITE" id="PS51186"/>
    </source>
</evidence>
<dbReference type="InterPro" id="IPR016181">
    <property type="entry name" value="Acyl_CoA_acyltransferase"/>
</dbReference>
<dbReference type="EMBL" id="CP094669">
    <property type="protein sequence ID" value="UOG73476.1"/>
    <property type="molecule type" value="Genomic_DNA"/>
</dbReference>
<organism evidence="4 5">
    <name type="scientific">Hymenobacter tibetensis</name>
    <dbReference type="NCBI Taxonomy" id="497967"/>
    <lineage>
        <taxon>Bacteria</taxon>
        <taxon>Pseudomonadati</taxon>
        <taxon>Bacteroidota</taxon>
        <taxon>Cytophagia</taxon>
        <taxon>Cytophagales</taxon>
        <taxon>Hymenobacteraceae</taxon>
        <taxon>Hymenobacter</taxon>
    </lineage>
</organism>
<dbReference type="Gene3D" id="3.40.630.30">
    <property type="match status" value="1"/>
</dbReference>
<name>A0ABY4CT91_9BACT</name>
<keyword evidence="5" id="KW-1185">Reference proteome</keyword>
<dbReference type="InterPro" id="IPR050832">
    <property type="entry name" value="Bact_Acetyltransf"/>
</dbReference>
<dbReference type="PANTHER" id="PTHR43877:SF2">
    <property type="entry name" value="AMINOALKYLPHOSPHONATE N-ACETYLTRANSFERASE-RELATED"/>
    <property type="match status" value="1"/>
</dbReference>
<dbReference type="Pfam" id="PF00583">
    <property type="entry name" value="Acetyltransf_1"/>
    <property type="match status" value="1"/>
</dbReference>
<protein>
    <submittedName>
        <fullName evidence="4">GNAT family N-acetyltransferase</fullName>
    </submittedName>
</protein>
<evidence type="ECO:0000313" key="5">
    <source>
        <dbReference type="Proteomes" id="UP000831113"/>
    </source>
</evidence>
<sequence length="176" mass="20057">MEHITLRQATLADVSQVQHIGRQTFLETFAASNSEDNMRTYLEEGFAAEKLTAELQESHSAFYVAEQAGRVIGYLKVNTGPAQTEQHTANALEVERLYVLQEFHGQRVGQLLYEQALHLARQAQAECLWLGVWEDNPRAIRFYQKNGFVAFDQHVFKLGDDEQIDILMKCSLPSNQ</sequence>
<reference evidence="4 5" key="1">
    <citation type="submission" date="2022-03" db="EMBL/GenBank/DDBJ databases">
        <title>Hymenobactersp. isolated from the air.</title>
        <authorList>
            <person name="Won M."/>
            <person name="Kwon S.-W."/>
        </authorList>
    </citation>
    <scope>NUCLEOTIDE SEQUENCE [LARGE SCALE GENOMIC DNA]</scope>
    <source>
        <strain evidence="4 5">KACC 21982</strain>
    </source>
</reference>
<dbReference type="RefSeq" id="WP_243796046.1">
    <property type="nucleotide sequence ID" value="NZ_CP094669.1"/>
</dbReference>
<keyword evidence="2" id="KW-0012">Acyltransferase</keyword>
<dbReference type="CDD" id="cd04301">
    <property type="entry name" value="NAT_SF"/>
    <property type="match status" value="1"/>
</dbReference>
<dbReference type="Proteomes" id="UP000831113">
    <property type="component" value="Chromosome"/>
</dbReference>
<accession>A0ABY4CT91</accession>
<dbReference type="SUPFAM" id="SSF55729">
    <property type="entry name" value="Acyl-CoA N-acyltransferases (Nat)"/>
    <property type="match status" value="1"/>
</dbReference>
<dbReference type="PROSITE" id="PS51186">
    <property type="entry name" value="GNAT"/>
    <property type="match status" value="1"/>
</dbReference>
<feature type="domain" description="N-acetyltransferase" evidence="3">
    <location>
        <begin position="4"/>
        <end position="173"/>
    </location>
</feature>
<dbReference type="InterPro" id="IPR000182">
    <property type="entry name" value="GNAT_dom"/>
</dbReference>
<evidence type="ECO:0000256" key="2">
    <source>
        <dbReference type="ARBA" id="ARBA00023315"/>
    </source>
</evidence>
<evidence type="ECO:0000313" key="4">
    <source>
        <dbReference type="EMBL" id="UOG73476.1"/>
    </source>
</evidence>
<evidence type="ECO:0000256" key="1">
    <source>
        <dbReference type="ARBA" id="ARBA00022679"/>
    </source>
</evidence>
<dbReference type="PANTHER" id="PTHR43877">
    <property type="entry name" value="AMINOALKYLPHOSPHONATE N-ACETYLTRANSFERASE-RELATED-RELATED"/>
    <property type="match status" value="1"/>
</dbReference>
<gene>
    <name evidence="4" type="ORF">MTX78_15225</name>
</gene>
<keyword evidence="1" id="KW-0808">Transferase</keyword>